<name>A0A543I0R4_9MICO</name>
<dbReference type="GO" id="GO:0003677">
    <property type="term" value="F:DNA binding"/>
    <property type="evidence" value="ECO:0007669"/>
    <property type="project" value="UniProtKB-KW"/>
</dbReference>
<feature type="region of interest" description="Disordered" evidence="6">
    <location>
        <begin position="365"/>
        <end position="466"/>
    </location>
</feature>
<keyword evidence="11" id="KW-1185">Reference proteome</keyword>
<dbReference type="InterPro" id="IPR027383">
    <property type="entry name" value="Znf_put"/>
</dbReference>
<feature type="compositionally biased region" description="Low complexity" evidence="6">
    <location>
        <begin position="370"/>
        <end position="448"/>
    </location>
</feature>
<dbReference type="SUPFAM" id="SSF88946">
    <property type="entry name" value="Sigma2 domain of RNA polymerase sigma factors"/>
    <property type="match status" value="1"/>
</dbReference>
<evidence type="ECO:0000256" key="1">
    <source>
        <dbReference type="ARBA" id="ARBA00010641"/>
    </source>
</evidence>
<feature type="domain" description="RNA polymerase sigma-70 region 2" evidence="7">
    <location>
        <begin position="36"/>
        <end position="101"/>
    </location>
</feature>
<dbReference type="InterPro" id="IPR036388">
    <property type="entry name" value="WH-like_DNA-bd_sf"/>
</dbReference>
<accession>A0A543I0R4</accession>
<dbReference type="InterPro" id="IPR007627">
    <property type="entry name" value="RNA_pol_sigma70_r2"/>
</dbReference>
<dbReference type="Pfam" id="PF08281">
    <property type="entry name" value="Sigma70_r4_2"/>
    <property type="match status" value="1"/>
</dbReference>
<dbReference type="Pfam" id="PF13490">
    <property type="entry name" value="zf-HC2"/>
    <property type="match status" value="1"/>
</dbReference>
<evidence type="ECO:0000256" key="5">
    <source>
        <dbReference type="ARBA" id="ARBA00023163"/>
    </source>
</evidence>
<evidence type="ECO:0000313" key="11">
    <source>
        <dbReference type="Proteomes" id="UP000316747"/>
    </source>
</evidence>
<keyword evidence="5" id="KW-0804">Transcription</keyword>
<dbReference type="InterPro" id="IPR013324">
    <property type="entry name" value="RNA_pol_sigma_r3/r4-like"/>
</dbReference>
<evidence type="ECO:0000256" key="6">
    <source>
        <dbReference type="SAM" id="MobiDB-lite"/>
    </source>
</evidence>
<dbReference type="Gene3D" id="1.10.1740.10">
    <property type="match status" value="1"/>
</dbReference>
<dbReference type="Pfam" id="PF04542">
    <property type="entry name" value="Sigma70_r2"/>
    <property type="match status" value="1"/>
</dbReference>
<dbReference type="Gene3D" id="1.10.10.10">
    <property type="entry name" value="Winged helix-like DNA-binding domain superfamily/Winged helix DNA-binding domain"/>
    <property type="match status" value="1"/>
</dbReference>
<dbReference type="OrthoDB" id="4990598at2"/>
<evidence type="ECO:0000256" key="2">
    <source>
        <dbReference type="ARBA" id="ARBA00023015"/>
    </source>
</evidence>
<reference evidence="10 11" key="1">
    <citation type="submission" date="2019-06" db="EMBL/GenBank/DDBJ databases">
        <title>Genome sequencing of plant associated microbes to promote plant fitness in Sorghum bicolor and Oryza sativa.</title>
        <authorList>
            <person name="Coleman-Derr D."/>
        </authorList>
    </citation>
    <scope>NUCLEOTIDE SEQUENCE [LARGE SCALE GENOMIC DNA]</scope>
    <source>
        <strain evidence="10 11">KV-663</strain>
    </source>
</reference>
<dbReference type="GO" id="GO:0016987">
    <property type="term" value="F:sigma factor activity"/>
    <property type="evidence" value="ECO:0007669"/>
    <property type="project" value="UniProtKB-KW"/>
</dbReference>
<evidence type="ECO:0000256" key="4">
    <source>
        <dbReference type="ARBA" id="ARBA00023125"/>
    </source>
</evidence>
<dbReference type="PANTHER" id="PTHR43133:SF8">
    <property type="entry name" value="RNA POLYMERASE SIGMA FACTOR HI_1459-RELATED"/>
    <property type="match status" value="1"/>
</dbReference>
<feature type="domain" description="RNA polymerase sigma factor 70 region 4 type 2" evidence="8">
    <location>
        <begin position="141"/>
        <end position="193"/>
    </location>
</feature>
<evidence type="ECO:0000259" key="9">
    <source>
        <dbReference type="Pfam" id="PF13490"/>
    </source>
</evidence>
<evidence type="ECO:0000313" key="10">
    <source>
        <dbReference type="EMBL" id="TQM64183.1"/>
    </source>
</evidence>
<organism evidence="10 11">
    <name type="scientific">Humibacillus xanthopallidus</name>
    <dbReference type="NCBI Taxonomy" id="412689"/>
    <lineage>
        <taxon>Bacteria</taxon>
        <taxon>Bacillati</taxon>
        <taxon>Actinomycetota</taxon>
        <taxon>Actinomycetes</taxon>
        <taxon>Micrococcales</taxon>
        <taxon>Intrasporangiaceae</taxon>
        <taxon>Humibacillus</taxon>
    </lineage>
</organism>
<dbReference type="EMBL" id="VFPM01000001">
    <property type="protein sequence ID" value="TQM64183.1"/>
    <property type="molecule type" value="Genomic_DNA"/>
</dbReference>
<dbReference type="AlphaFoldDB" id="A0A543I0R4"/>
<feature type="compositionally biased region" description="Pro residues" evidence="6">
    <location>
        <begin position="449"/>
        <end position="464"/>
    </location>
</feature>
<dbReference type="SUPFAM" id="SSF88659">
    <property type="entry name" value="Sigma3 and sigma4 domains of RNA polymerase sigma factors"/>
    <property type="match status" value="1"/>
</dbReference>
<dbReference type="GO" id="GO:0006352">
    <property type="term" value="P:DNA-templated transcription initiation"/>
    <property type="evidence" value="ECO:0007669"/>
    <property type="project" value="InterPro"/>
</dbReference>
<dbReference type="InterPro" id="IPR013325">
    <property type="entry name" value="RNA_pol_sigma_r2"/>
</dbReference>
<dbReference type="Proteomes" id="UP000316747">
    <property type="component" value="Unassembled WGS sequence"/>
</dbReference>
<dbReference type="InterPro" id="IPR039425">
    <property type="entry name" value="RNA_pol_sigma-70-like"/>
</dbReference>
<keyword evidence="4" id="KW-0238">DNA-binding</keyword>
<feature type="domain" description="Putative zinc-finger" evidence="9">
    <location>
        <begin position="214"/>
        <end position="246"/>
    </location>
</feature>
<dbReference type="InterPro" id="IPR014284">
    <property type="entry name" value="RNA_pol_sigma-70_dom"/>
</dbReference>
<evidence type="ECO:0000259" key="7">
    <source>
        <dbReference type="Pfam" id="PF04542"/>
    </source>
</evidence>
<protein>
    <submittedName>
        <fullName evidence="10">RNA polymerase sigma factor (Sigma-70 family)</fullName>
    </submittedName>
</protein>
<evidence type="ECO:0000256" key="3">
    <source>
        <dbReference type="ARBA" id="ARBA00023082"/>
    </source>
</evidence>
<keyword evidence="2" id="KW-0805">Transcription regulation</keyword>
<comment type="caution">
    <text evidence="10">The sequence shown here is derived from an EMBL/GenBank/DDBJ whole genome shotgun (WGS) entry which is preliminary data.</text>
</comment>
<dbReference type="InterPro" id="IPR013249">
    <property type="entry name" value="RNA_pol_sigma70_r4_t2"/>
</dbReference>
<dbReference type="RefSeq" id="WP_141841872.1">
    <property type="nucleotide sequence ID" value="NZ_VFPM01000001.1"/>
</dbReference>
<dbReference type="NCBIfam" id="TIGR02937">
    <property type="entry name" value="sigma70-ECF"/>
    <property type="match status" value="1"/>
</dbReference>
<gene>
    <name evidence="10" type="ORF">FBY41_0545</name>
</gene>
<keyword evidence="3" id="KW-0731">Sigma factor</keyword>
<proteinExistence type="inferred from homology"/>
<evidence type="ECO:0000259" key="8">
    <source>
        <dbReference type="Pfam" id="PF08281"/>
    </source>
</evidence>
<dbReference type="PANTHER" id="PTHR43133">
    <property type="entry name" value="RNA POLYMERASE ECF-TYPE SIGMA FACTO"/>
    <property type="match status" value="1"/>
</dbReference>
<comment type="similarity">
    <text evidence="1">Belongs to the sigma-70 factor family. ECF subfamily.</text>
</comment>
<sequence>MSAETALWSRDAWESAPDEVLLREARAGSAEAYGELWRRHLPAAYGVAGKHGGRTPAEDIVAEAATKIFTLLQSGRGPDEHFRAYFLTTVRTVAADHTRRELRLLPVSDDDLERLAEPAEGADDTALETGDAGGSELYDTELVRAAFAGLPERDQRVLWHTTVEGEPPRVVAPMLGMTAGAVSSRAMRARESLRSGYLDAYAERCLEHAESRECSWTIERLGRLVRGRLPRRQTERAEAHLASCPHAAAVAADLREIQRGFPALVVPLVLTVGFGSSGLAAALGFAGVGAAGVGAGAAALTAMGEVPGVAPDPAAAGALADGSVGEGTGPGAGAVSESSQAASRVAVLLAAGVVALGLVAAAVTSGQSDTPPAATARPGSSSPSGSAAATATPSTSTAITPTGTTTSSPTASATSAAGVPSGQNAAAGSGVTGAATARPGATTVRRAPAPAPQPTSAAPAPPPATGVAARLLGGGDPSRISLRVPGAAGGGALTVTVSTASGAGSLTAGNRTFTCTQSSRSSLSCVGDGGQIQLMQSGTGGPAPLVVRVRDAAGAVTQSVVVPS</sequence>